<name>A0A1I3TL20_9FLAO</name>
<evidence type="ECO:0000313" key="3">
    <source>
        <dbReference type="Proteomes" id="UP000243887"/>
    </source>
</evidence>
<evidence type="ECO:0000259" key="1">
    <source>
        <dbReference type="Pfam" id="PF10988"/>
    </source>
</evidence>
<dbReference type="Gene3D" id="2.160.20.120">
    <property type="match status" value="1"/>
</dbReference>
<dbReference type="Pfam" id="PF10988">
    <property type="entry name" value="DUF2807"/>
    <property type="match status" value="1"/>
</dbReference>
<feature type="domain" description="Putative auto-transporter adhesin head GIN" evidence="1">
    <location>
        <begin position="27"/>
        <end position="205"/>
    </location>
</feature>
<gene>
    <name evidence="2" type="ORF">SAMN04487893_11430</name>
</gene>
<dbReference type="AlphaFoldDB" id="A0A1I3TL20"/>
<dbReference type="Proteomes" id="UP000243887">
    <property type="component" value="Unassembled WGS sequence"/>
</dbReference>
<reference evidence="3" key="1">
    <citation type="submission" date="2016-10" db="EMBL/GenBank/DDBJ databases">
        <authorList>
            <person name="Varghese N."/>
            <person name="Submissions S."/>
        </authorList>
    </citation>
    <scope>NUCLEOTIDE SEQUENCE [LARGE SCALE GENOMIC DNA]</scope>
    <source>
        <strain evidence="3">DSM 26542</strain>
    </source>
</reference>
<dbReference type="EMBL" id="FORU01000014">
    <property type="protein sequence ID" value="SFJ71924.1"/>
    <property type="molecule type" value="Genomic_DNA"/>
</dbReference>
<organism evidence="2 3">
    <name type="scientific">Myroides guanonis</name>
    <dbReference type="NCBI Taxonomy" id="1150112"/>
    <lineage>
        <taxon>Bacteria</taxon>
        <taxon>Pseudomonadati</taxon>
        <taxon>Bacteroidota</taxon>
        <taxon>Flavobacteriia</taxon>
        <taxon>Flavobacteriales</taxon>
        <taxon>Flavobacteriaceae</taxon>
        <taxon>Myroides</taxon>
    </lineage>
</organism>
<keyword evidence="3" id="KW-1185">Reference proteome</keyword>
<evidence type="ECO:0000313" key="2">
    <source>
        <dbReference type="EMBL" id="SFJ71924.1"/>
    </source>
</evidence>
<sequence length="222" mass="23857">MKKLFLLFGFLILQTSYSQTTKDVGTFTSIAVFDKITATLIPSSEHKVELSGKGSDDVELINKNGFLKIKMNLKNTLQGDDVKAIVYYTTLDEIIADEGSFVKAEKTIKNTALKINVKKGGRLSANIESDRVSVKGNTGGISTLKGKAIFQDIVSNSGAEINHKDLQTKQTDVTVNAGGFAEVKASDLVDAKTRAGGAIKVFGEPKELREKNIAGGTVTIVK</sequence>
<dbReference type="InterPro" id="IPR021255">
    <property type="entry name" value="DUF2807"/>
</dbReference>
<dbReference type="STRING" id="1150112.SAMN04487893_11430"/>
<proteinExistence type="predicted"/>
<dbReference type="OrthoDB" id="704821at2"/>
<accession>A0A1I3TL20</accession>
<protein>
    <submittedName>
        <fullName evidence="2">Auto-transporter adhesin, head GIN domain</fullName>
    </submittedName>
</protein>
<dbReference type="RefSeq" id="WP_090680245.1">
    <property type="nucleotide sequence ID" value="NZ_FORU01000014.1"/>
</dbReference>